<keyword evidence="2" id="KW-1185">Reference proteome</keyword>
<dbReference type="RefSeq" id="XP_020063901.1">
    <property type="nucleotide sequence ID" value="XM_020208143.1"/>
</dbReference>
<name>A0A1E4SGY6_9ASCO</name>
<organism evidence="1 2">
    <name type="scientific">Suhomyces tanzawaensis NRRL Y-17324</name>
    <dbReference type="NCBI Taxonomy" id="984487"/>
    <lineage>
        <taxon>Eukaryota</taxon>
        <taxon>Fungi</taxon>
        <taxon>Dikarya</taxon>
        <taxon>Ascomycota</taxon>
        <taxon>Saccharomycotina</taxon>
        <taxon>Pichiomycetes</taxon>
        <taxon>Debaryomycetaceae</taxon>
        <taxon>Suhomyces</taxon>
    </lineage>
</organism>
<evidence type="ECO:0000313" key="2">
    <source>
        <dbReference type="Proteomes" id="UP000094285"/>
    </source>
</evidence>
<accession>A0A1E4SGY6</accession>
<dbReference type="Proteomes" id="UP000094285">
    <property type="component" value="Unassembled WGS sequence"/>
</dbReference>
<sequence length="73" mass="8744">MQWMIFDSPNGLYHDLINLQWFFFIHILGCIPQGPALNYEEPALVRNMTPVFECCYAWRMQDGSLRYRQIQIC</sequence>
<gene>
    <name evidence="1" type="ORF">CANTADRAFT_275583</name>
</gene>
<protein>
    <submittedName>
        <fullName evidence="1">Uncharacterized protein</fullName>
    </submittedName>
</protein>
<reference evidence="2" key="1">
    <citation type="submission" date="2016-05" db="EMBL/GenBank/DDBJ databases">
        <title>Comparative genomics of biotechnologically important yeasts.</title>
        <authorList>
            <consortium name="DOE Joint Genome Institute"/>
            <person name="Riley R."/>
            <person name="Haridas S."/>
            <person name="Wolfe K.H."/>
            <person name="Lopes M.R."/>
            <person name="Hittinger C.T."/>
            <person name="Goker M."/>
            <person name="Salamov A."/>
            <person name="Wisecaver J."/>
            <person name="Long T.M."/>
            <person name="Aerts A.L."/>
            <person name="Barry K."/>
            <person name="Choi C."/>
            <person name="Clum A."/>
            <person name="Coughlan A.Y."/>
            <person name="Deshpande S."/>
            <person name="Douglass A.P."/>
            <person name="Hanson S.J."/>
            <person name="Klenk H.-P."/>
            <person name="Labutti K."/>
            <person name="Lapidus A."/>
            <person name="Lindquist E."/>
            <person name="Lipzen A."/>
            <person name="Meier-Kolthoff J.P."/>
            <person name="Ohm R.A."/>
            <person name="Otillar R.P."/>
            <person name="Pangilinan J."/>
            <person name="Peng Y."/>
            <person name="Rokas A."/>
            <person name="Rosa C.A."/>
            <person name="Scheuner C."/>
            <person name="Sibirny A.A."/>
            <person name="Slot J.C."/>
            <person name="Stielow J.B."/>
            <person name="Sun H."/>
            <person name="Kurtzman C.P."/>
            <person name="Blackwell M."/>
            <person name="Grigoriev I.V."/>
            <person name="Jeffries T.W."/>
        </authorList>
    </citation>
    <scope>NUCLEOTIDE SEQUENCE [LARGE SCALE GENOMIC DNA]</scope>
    <source>
        <strain evidence="2">NRRL Y-17324</strain>
    </source>
</reference>
<dbReference type="GeneID" id="30982280"/>
<proteinExistence type="predicted"/>
<dbReference type="AlphaFoldDB" id="A0A1E4SGY6"/>
<dbReference type="EMBL" id="KV453913">
    <property type="protein sequence ID" value="ODV78779.1"/>
    <property type="molecule type" value="Genomic_DNA"/>
</dbReference>
<evidence type="ECO:0000313" key="1">
    <source>
        <dbReference type="EMBL" id="ODV78779.1"/>
    </source>
</evidence>